<name>A0A076LN08_9GAMM</name>
<evidence type="ECO:0000313" key="2">
    <source>
        <dbReference type="Proteomes" id="UP000028681"/>
    </source>
</evidence>
<dbReference type="KEGG" id="ete:ETEE_2879"/>
<protein>
    <submittedName>
        <fullName evidence="1">Uncharacterized protein</fullName>
    </submittedName>
</protein>
<gene>
    <name evidence="1" type="ORF">ETEE_2879</name>
</gene>
<dbReference type="GeneID" id="72527819"/>
<dbReference type="Proteomes" id="UP000028681">
    <property type="component" value="Chromosome"/>
</dbReference>
<reference evidence="1 2" key="1">
    <citation type="journal article" date="2012" name="PLoS ONE">
        <title>Edwardsiella comparative phylogenomics reveal the new intra/inter-species taxonomic relationships, virulence evolution and niche adaptation mechanisms.</title>
        <authorList>
            <person name="Yang M."/>
            <person name="Lv Y."/>
            <person name="Xiao J."/>
            <person name="Wu H."/>
            <person name="Zheng H."/>
            <person name="Liu Q."/>
            <person name="Zhang Y."/>
            <person name="Wang Q."/>
        </authorList>
    </citation>
    <scope>NUCLEOTIDE SEQUENCE [LARGE SCALE GENOMIC DNA]</scope>
    <source>
        <strain evidence="2">080813</strain>
    </source>
</reference>
<dbReference type="EMBL" id="CP006664">
    <property type="protein sequence ID" value="AIJ09311.1"/>
    <property type="molecule type" value="Genomic_DNA"/>
</dbReference>
<sequence>MADEFDNASALEELERDLALANRHKPSMAPTGYCYNCHAPIPTGNFCDSDCCEDWQKVQWAKSQRQR</sequence>
<evidence type="ECO:0000313" key="1">
    <source>
        <dbReference type="EMBL" id="AIJ09311.1"/>
    </source>
</evidence>
<dbReference type="AlphaFoldDB" id="A0A076LN08"/>
<proteinExistence type="predicted"/>
<organism evidence="1 2">
    <name type="scientific">Edwardsiella anguillarum ET080813</name>
    <dbReference type="NCBI Taxonomy" id="667120"/>
    <lineage>
        <taxon>Bacteria</taxon>
        <taxon>Pseudomonadati</taxon>
        <taxon>Pseudomonadota</taxon>
        <taxon>Gammaproteobacteria</taxon>
        <taxon>Enterobacterales</taxon>
        <taxon>Hafniaceae</taxon>
        <taxon>Edwardsiella</taxon>
    </lineage>
</organism>
<accession>A0A076LN08</accession>
<dbReference type="HOGENOM" id="CLU_186082_2_0_6"/>
<dbReference type="RefSeq" id="WP_005296746.1">
    <property type="nucleotide sequence ID" value="NZ_CP006664.1"/>
</dbReference>